<dbReference type="SUPFAM" id="SSF46894">
    <property type="entry name" value="C-terminal effector domain of the bipartite response regulators"/>
    <property type="match status" value="1"/>
</dbReference>
<dbReference type="InterPro" id="IPR011123">
    <property type="entry name" value="Y_Y_Y"/>
</dbReference>
<keyword evidence="2" id="KW-0812">Transmembrane</keyword>
<feature type="coiled-coil region" evidence="1">
    <location>
        <begin position="772"/>
        <end position="843"/>
    </location>
</feature>
<evidence type="ECO:0000259" key="3">
    <source>
        <dbReference type="Pfam" id="PF07495"/>
    </source>
</evidence>
<evidence type="ECO:0000256" key="1">
    <source>
        <dbReference type="SAM" id="Coils"/>
    </source>
</evidence>
<dbReference type="Pfam" id="PF07494">
    <property type="entry name" value="Reg_prop"/>
    <property type="match status" value="1"/>
</dbReference>
<keyword evidence="2" id="KW-1133">Transmembrane helix</keyword>
<keyword evidence="1" id="KW-0175">Coiled coil</keyword>
<keyword evidence="5" id="KW-1185">Reference proteome</keyword>
<dbReference type="EMBL" id="FOZZ01000001">
    <property type="protein sequence ID" value="SFS37069.1"/>
    <property type="molecule type" value="Genomic_DNA"/>
</dbReference>
<dbReference type="GO" id="GO:0003677">
    <property type="term" value="F:DNA binding"/>
    <property type="evidence" value="ECO:0007669"/>
    <property type="project" value="InterPro"/>
</dbReference>
<evidence type="ECO:0000256" key="2">
    <source>
        <dbReference type="SAM" id="Phobius"/>
    </source>
</evidence>
<dbReference type="GO" id="GO:0006355">
    <property type="term" value="P:regulation of DNA-templated transcription"/>
    <property type="evidence" value="ECO:0007669"/>
    <property type="project" value="InterPro"/>
</dbReference>
<dbReference type="InterPro" id="IPR016032">
    <property type="entry name" value="Sig_transdc_resp-reg_C-effctor"/>
</dbReference>
<organism evidence="4 5">
    <name type="scientific">Sphingobacterium wenxiniae</name>
    <dbReference type="NCBI Taxonomy" id="683125"/>
    <lineage>
        <taxon>Bacteria</taxon>
        <taxon>Pseudomonadati</taxon>
        <taxon>Bacteroidota</taxon>
        <taxon>Sphingobacteriia</taxon>
        <taxon>Sphingobacteriales</taxon>
        <taxon>Sphingobacteriaceae</taxon>
        <taxon>Sphingobacterium</taxon>
    </lineage>
</organism>
<dbReference type="RefSeq" id="WP_093363426.1">
    <property type="nucleotide sequence ID" value="NZ_FOZZ01000001.1"/>
</dbReference>
<dbReference type="InterPro" id="IPR011110">
    <property type="entry name" value="Reg_prop"/>
</dbReference>
<feature type="transmembrane region" description="Helical" evidence="2">
    <location>
        <begin position="735"/>
        <end position="756"/>
    </location>
</feature>
<dbReference type="SUPFAM" id="SSF50998">
    <property type="entry name" value="Quinoprotein alcohol dehydrogenase-like"/>
    <property type="match status" value="1"/>
</dbReference>
<dbReference type="AlphaFoldDB" id="A0A1I6PA65"/>
<reference evidence="4 5" key="1">
    <citation type="submission" date="2016-10" db="EMBL/GenBank/DDBJ databases">
        <authorList>
            <person name="de Groot N.N."/>
        </authorList>
    </citation>
    <scope>NUCLEOTIDE SEQUENCE [LARGE SCALE GENOMIC DNA]</scope>
    <source>
        <strain evidence="4 5">DSM 22789</strain>
    </source>
</reference>
<dbReference type="InterPro" id="IPR011047">
    <property type="entry name" value="Quinoprotein_ADH-like_sf"/>
</dbReference>
<dbReference type="Proteomes" id="UP000198785">
    <property type="component" value="Unassembled WGS sequence"/>
</dbReference>
<evidence type="ECO:0000313" key="4">
    <source>
        <dbReference type="EMBL" id="SFS37069.1"/>
    </source>
</evidence>
<dbReference type="InterPro" id="IPR015943">
    <property type="entry name" value="WD40/YVTN_repeat-like_dom_sf"/>
</dbReference>
<protein>
    <submittedName>
        <fullName evidence="4">Two component regulator propeller</fullName>
    </submittedName>
</protein>
<dbReference type="OrthoDB" id="9809670at2"/>
<dbReference type="InterPro" id="IPR013783">
    <property type="entry name" value="Ig-like_fold"/>
</dbReference>
<proteinExistence type="predicted"/>
<dbReference type="InterPro" id="IPR036388">
    <property type="entry name" value="WH-like_DNA-bd_sf"/>
</dbReference>
<dbReference type="Gene3D" id="2.130.10.10">
    <property type="entry name" value="YVTN repeat-like/Quinoprotein amine dehydrogenase"/>
    <property type="match status" value="3"/>
</dbReference>
<keyword evidence="2" id="KW-0472">Membrane</keyword>
<name>A0A1I6PA65_9SPHI</name>
<sequence length="949" mass="110182">MVRHSTVLLFLFLLSISLWGQNIPSIGVPYVQNFSKSQYKAGNQNWSLDQDKEGLIYAANSNGLLIFDGTNWELYPIPHKEGVRSVRIAENGNIFVGGKAEFGYFKKQKNRLKYHSLTHLVPSEMLQNDEIWKILFLDNAIIFQSFSKFYRYSNENITIHYGDGEPFLFAHQVKNEVWIEKIPSGLQLWQNDKFYPLKPTLGNVLTMLPFEHETLVGTAKNGLFVLKDNRSITPWTLNPTINNLLKESQINNGIRIDEHTFALGTIKNGIFILDKTGKLLQHVHKRNGLQNNTVLSLSLDKQGNIWAGLDNGIDRIEINSPFYYHKDILGELGTVYAIKVFQGNIYLGTNQGLFVSPWSPNTSHHDLHFRFISNSQGQVWSLDILNNQLICGHNDGTFIIKGGSMERISEWTGGWQNMQLQAHPSFFIQGNYTGLALFEDQQGWKLKHKFEFPKESVLSLYPQNNQTFWATFSNSIKLMEFNPVKQEITELKNFLFEKDFPNIQRIVPIALQGNIIFSTDKGLFHYDNVLGKFSTYTELDKTLGSFVNATHIKPILSNSYIFTNQGRFAYIEFRQDKLTIDSMTFNPLQDMVIRGYEHVETIDDKLLFALDNGFAVYDSHFKEKVSIHRPLIKGLLNLSSLSTDSLLYLDPDRPIPFNQNNIRIAFSSPWYTNTPLRYQYILEGYQKEWSLPTEVPYTDFTNLSWGTYTFKVHAITTNGQISDISELRFTILAPFYLRWPALICYILIIGLAIVLIRRRVIEKIKHNQIQLRQRLRLRQEELLRREAEQNEKKLMALKNEQLQQELELKNRELANAAANIVYKNELLNNLNQEVQNVKDKEGNKLSNDQLQKVKKLIDDARSDERDWDIFERSFNESHENFFKKLKQDYPNLSPNDLKLCAYLRLNMSSKDIASLLNITTRGVEIRRYRLRKKFDIPTEKNLTEFLLEQ</sequence>
<dbReference type="STRING" id="683125.SAMN05660206_101359"/>
<feature type="domain" description="Two component regulator three Y" evidence="3">
    <location>
        <begin position="676"/>
        <end position="732"/>
    </location>
</feature>
<evidence type="ECO:0000313" key="5">
    <source>
        <dbReference type="Proteomes" id="UP000198785"/>
    </source>
</evidence>
<dbReference type="Gene3D" id="1.10.10.10">
    <property type="entry name" value="Winged helix-like DNA-binding domain superfamily/Winged helix DNA-binding domain"/>
    <property type="match status" value="1"/>
</dbReference>
<accession>A0A1I6PA65</accession>
<gene>
    <name evidence="4" type="ORF">SAMN05660206_101359</name>
</gene>
<dbReference type="Pfam" id="PF07495">
    <property type="entry name" value="Y_Y_Y"/>
    <property type="match status" value="1"/>
</dbReference>
<dbReference type="Gene3D" id="2.60.40.10">
    <property type="entry name" value="Immunoglobulins"/>
    <property type="match status" value="1"/>
</dbReference>